<organism evidence="2 3">
    <name type="scientific">Thauera aromatica K172</name>
    <dbReference type="NCBI Taxonomy" id="44139"/>
    <lineage>
        <taxon>Bacteria</taxon>
        <taxon>Pseudomonadati</taxon>
        <taxon>Pseudomonadota</taxon>
        <taxon>Betaproteobacteria</taxon>
        <taxon>Rhodocyclales</taxon>
        <taxon>Zoogloeaceae</taxon>
        <taxon>Thauera</taxon>
    </lineage>
</organism>
<feature type="region of interest" description="Disordered" evidence="1">
    <location>
        <begin position="62"/>
        <end position="86"/>
    </location>
</feature>
<dbReference type="EMBL" id="CP028339">
    <property type="protein sequence ID" value="AVR87489.1"/>
    <property type="molecule type" value="Genomic_DNA"/>
</dbReference>
<evidence type="ECO:0000313" key="2">
    <source>
        <dbReference type="EMBL" id="AVR87489.1"/>
    </source>
</evidence>
<gene>
    <name evidence="2" type="ORF">Tharo_0545</name>
</gene>
<protein>
    <submittedName>
        <fullName evidence="2">Uncharacterized protein</fullName>
    </submittedName>
</protein>
<dbReference type="KEGG" id="tak:Tharo_0545"/>
<evidence type="ECO:0000256" key="1">
    <source>
        <dbReference type="SAM" id="MobiDB-lite"/>
    </source>
</evidence>
<sequence>MREKFHPGYENTVKKPCNCKDLGSMFALYQCLPNFIFLESRLRQNATGQFATGTLRGQFGARGAKTAVPLGETPITRRTRERSNHE</sequence>
<dbReference type="AlphaFoldDB" id="A0A2R4BJK2"/>
<accession>A0A2R4BJK2</accession>
<dbReference type="Proteomes" id="UP000241885">
    <property type="component" value="Chromosome"/>
</dbReference>
<proteinExistence type="predicted"/>
<reference evidence="2 3" key="1">
    <citation type="submission" date="2018-03" db="EMBL/GenBank/DDBJ databases">
        <title>Complete genome sequence of Thauera aromatica, a model organism for studying aromatic compound degradation under denitrifying conditions.</title>
        <authorList>
            <person name="Lo H.-Y."/>
            <person name="Goris T."/>
            <person name="Boll M."/>
            <person name="Mueller J.A."/>
        </authorList>
    </citation>
    <scope>NUCLEOTIDE SEQUENCE [LARGE SCALE GENOMIC DNA]</scope>
    <source>
        <strain evidence="2 3">K172</strain>
    </source>
</reference>
<evidence type="ECO:0000313" key="3">
    <source>
        <dbReference type="Proteomes" id="UP000241885"/>
    </source>
</evidence>
<name>A0A2R4BJK2_THAAR</name>
<keyword evidence="3" id="KW-1185">Reference proteome</keyword>